<accession>A0A6A5QYK6</accession>
<dbReference type="EMBL" id="ML979132">
    <property type="protein sequence ID" value="KAF1920369.1"/>
    <property type="molecule type" value="Genomic_DNA"/>
</dbReference>
<dbReference type="AlphaFoldDB" id="A0A6A5QYK6"/>
<organism evidence="2 3">
    <name type="scientific">Ampelomyces quisqualis</name>
    <name type="common">Powdery mildew agent</name>
    <dbReference type="NCBI Taxonomy" id="50730"/>
    <lineage>
        <taxon>Eukaryota</taxon>
        <taxon>Fungi</taxon>
        <taxon>Dikarya</taxon>
        <taxon>Ascomycota</taxon>
        <taxon>Pezizomycotina</taxon>
        <taxon>Dothideomycetes</taxon>
        <taxon>Pleosporomycetidae</taxon>
        <taxon>Pleosporales</taxon>
        <taxon>Pleosporineae</taxon>
        <taxon>Phaeosphaeriaceae</taxon>
        <taxon>Ampelomyces</taxon>
    </lineage>
</organism>
<sequence length="99" mass="11571">MLCMMRHNLLQKDERIFQDVSQKPVEARTVAATILRHAHPPAKGVVRLRRPGHIEDATFWTYNKRSACQLQSRTCIYRACIVFFSWVQFDPAILLVLIF</sequence>
<feature type="transmembrane region" description="Helical" evidence="1">
    <location>
        <begin position="75"/>
        <end position="98"/>
    </location>
</feature>
<reference evidence="2" key="1">
    <citation type="journal article" date="2020" name="Stud. Mycol.">
        <title>101 Dothideomycetes genomes: a test case for predicting lifestyles and emergence of pathogens.</title>
        <authorList>
            <person name="Haridas S."/>
            <person name="Albert R."/>
            <person name="Binder M."/>
            <person name="Bloem J."/>
            <person name="Labutti K."/>
            <person name="Salamov A."/>
            <person name="Andreopoulos B."/>
            <person name="Baker S."/>
            <person name="Barry K."/>
            <person name="Bills G."/>
            <person name="Bluhm B."/>
            <person name="Cannon C."/>
            <person name="Castanera R."/>
            <person name="Culley D."/>
            <person name="Daum C."/>
            <person name="Ezra D."/>
            <person name="Gonzalez J."/>
            <person name="Henrissat B."/>
            <person name="Kuo A."/>
            <person name="Liang C."/>
            <person name="Lipzen A."/>
            <person name="Lutzoni F."/>
            <person name="Magnuson J."/>
            <person name="Mondo S."/>
            <person name="Nolan M."/>
            <person name="Ohm R."/>
            <person name="Pangilinan J."/>
            <person name="Park H.-J."/>
            <person name="Ramirez L."/>
            <person name="Alfaro M."/>
            <person name="Sun H."/>
            <person name="Tritt A."/>
            <person name="Yoshinaga Y."/>
            <person name="Zwiers L.-H."/>
            <person name="Turgeon B."/>
            <person name="Goodwin S."/>
            <person name="Spatafora J."/>
            <person name="Crous P."/>
            <person name="Grigoriev I."/>
        </authorList>
    </citation>
    <scope>NUCLEOTIDE SEQUENCE</scope>
    <source>
        <strain evidence="2">HMLAC05119</strain>
    </source>
</reference>
<keyword evidence="1" id="KW-0812">Transmembrane</keyword>
<gene>
    <name evidence="2" type="ORF">BDU57DRAFT_508651</name>
</gene>
<evidence type="ECO:0000313" key="3">
    <source>
        <dbReference type="Proteomes" id="UP000800096"/>
    </source>
</evidence>
<keyword evidence="1" id="KW-0472">Membrane</keyword>
<evidence type="ECO:0000256" key="1">
    <source>
        <dbReference type="SAM" id="Phobius"/>
    </source>
</evidence>
<name>A0A6A5QYK6_AMPQU</name>
<protein>
    <submittedName>
        <fullName evidence="2">Uncharacterized protein</fullName>
    </submittedName>
</protein>
<proteinExistence type="predicted"/>
<keyword evidence="3" id="KW-1185">Reference proteome</keyword>
<keyword evidence="1" id="KW-1133">Transmembrane helix</keyword>
<evidence type="ECO:0000313" key="2">
    <source>
        <dbReference type="EMBL" id="KAF1920369.1"/>
    </source>
</evidence>
<dbReference type="Proteomes" id="UP000800096">
    <property type="component" value="Unassembled WGS sequence"/>
</dbReference>